<protein>
    <submittedName>
        <fullName evidence="1">Uncharacterized protein</fullName>
    </submittedName>
</protein>
<sequence length="85" mass="9325">MPNEIEKISMFGRRIVGPFARRSINRAGQPDRKAASGLAGHIAHHPVAARTPSVRQIGPAEAVRICGERSRNISDRVDDEDLLEV</sequence>
<evidence type="ECO:0000313" key="1">
    <source>
        <dbReference type="EMBL" id="MDY8110908.1"/>
    </source>
</evidence>
<keyword evidence="2" id="KW-1185">Reference proteome</keyword>
<name>A0ABU5I689_9HYPH</name>
<reference evidence="1 2" key="1">
    <citation type="submission" date="2023-12" db="EMBL/GenBank/DDBJ databases">
        <title>Description of Novel Strain Fulvimarina sp. 2208YS6-2-32 isolated from Uroteuthis (Photololigo) edulis.</title>
        <authorList>
            <person name="Park J.-S."/>
        </authorList>
    </citation>
    <scope>NUCLEOTIDE SEQUENCE [LARGE SCALE GENOMIC DNA]</scope>
    <source>
        <strain evidence="1 2">2208YS6-2-32</strain>
    </source>
</reference>
<evidence type="ECO:0000313" key="2">
    <source>
        <dbReference type="Proteomes" id="UP001294412"/>
    </source>
</evidence>
<dbReference type="EMBL" id="JAXLPB010000007">
    <property type="protein sequence ID" value="MDY8110908.1"/>
    <property type="molecule type" value="Genomic_DNA"/>
</dbReference>
<gene>
    <name evidence="1" type="ORF">U0C82_17355</name>
</gene>
<comment type="caution">
    <text evidence="1">The sequence shown here is derived from an EMBL/GenBank/DDBJ whole genome shotgun (WGS) entry which is preliminary data.</text>
</comment>
<organism evidence="1 2">
    <name type="scientific">Fulvimarina uroteuthidis</name>
    <dbReference type="NCBI Taxonomy" id="3098149"/>
    <lineage>
        <taxon>Bacteria</taxon>
        <taxon>Pseudomonadati</taxon>
        <taxon>Pseudomonadota</taxon>
        <taxon>Alphaproteobacteria</taxon>
        <taxon>Hyphomicrobiales</taxon>
        <taxon>Aurantimonadaceae</taxon>
        <taxon>Fulvimarina</taxon>
    </lineage>
</organism>
<dbReference type="Proteomes" id="UP001294412">
    <property type="component" value="Unassembled WGS sequence"/>
</dbReference>
<proteinExistence type="predicted"/>
<accession>A0ABU5I689</accession>
<dbReference type="RefSeq" id="WP_322188906.1">
    <property type="nucleotide sequence ID" value="NZ_JAXLPB010000007.1"/>
</dbReference>